<dbReference type="PANTHER" id="PTHR32309:SF13">
    <property type="entry name" value="FERRIC ENTEROBACTIN TRANSPORT PROTEIN FEPE"/>
    <property type="match status" value="1"/>
</dbReference>
<organism evidence="8 9">
    <name type="scientific">Xylanibacter ruminicola</name>
    <name type="common">Prevotella ruminicola</name>
    <dbReference type="NCBI Taxonomy" id="839"/>
    <lineage>
        <taxon>Bacteria</taxon>
        <taxon>Pseudomonadati</taxon>
        <taxon>Bacteroidota</taxon>
        <taxon>Bacteroidia</taxon>
        <taxon>Bacteroidales</taxon>
        <taxon>Prevotellaceae</taxon>
        <taxon>Xylanibacter</taxon>
    </lineage>
</organism>
<dbReference type="RefSeq" id="WP_073210303.1">
    <property type="nucleotide sequence ID" value="NZ_FRBD01000020.1"/>
</dbReference>
<dbReference type="Proteomes" id="UP000184130">
    <property type="component" value="Unassembled WGS sequence"/>
</dbReference>
<protein>
    <submittedName>
        <fullName evidence="8">Chain length determinant protein</fullName>
    </submittedName>
</protein>
<evidence type="ECO:0000313" key="9">
    <source>
        <dbReference type="Proteomes" id="UP000184130"/>
    </source>
</evidence>
<dbReference type="PANTHER" id="PTHR32309">
    <property type="entry name" value="TYROSINE-PROTEIN KINASE"/>
    <property type="match status" value="1"/>
</dbReference>
<accession>A0A1M6XH87</accession>
<dbReference type="EMBL" id="FRBD01000020">
    <property type="protein sequence ID" value="SHL05311.1"/>
    <property type="molecule type" value="Genomic_DNA"/>
</dbReference>
<feature type="transmembrane region" description="Helical" evidence="6">
    <location>
        <begin position="489"/>
        <end position="507"/>
    </location>
</feature>
<name>A0A1M6XH87_XYLRU</name>
<dbReference type="InterPro" id="IPR050445">
    <property type="entry name" value="Bact_polysacc_biosynth/exp"/>
</dbReference>
<reference evidence="8 9" key="1">
    <citation type="submission" date="2016-11" db="EMBL/GenBank/DDBJ databases">
        <authorList>
            <person name="Jaros S."/>
            <person name="Januszkiewicz K."/>
            <person name="Wedrychowicz H."/>
        </authorList>
    </citation>
    <scope>NUCLEOTIDE SEQUENCE [LARGE SCALE GENOMIC DNA]</scope>
    <source>
        <strain evidence="8 9">KHT3</strain>
    </source>
</reference>
<dbReference type="GO" id="GO:0004713">
    <property type="term" value="F:protein tyrosine kinase activity"/>
    <property type="evidence" value="ECO:0007669"/>
    <property type="project" value="TreeGrafter"/>
</dbReference>
<keyword evidence="2" id="KW-1003">Cell membrane</keyword>
<evidence type="ECO:0000256" key="6">
    <source>
        <dbReference type="SAM" id="Phobius"/>
    </source>
</evidence>
<evidence type="ECO:0000256" key="3">
    <source>
        <dbReference type="ARBA" id="ARBA00022692"/>
    </source>
</evidence>
<evidence type="ECO:0000259" key="7">
    <source>
        <dbReference type="Pfam" id="PF02706"/>
    </source>
</evidence>
<keyword evidence="3 6" id="KW-0812">Transmembrane</keyword>
<dbReference type="GO" id="GO:0005886">
    <property type="term" value="C:plasma membrane"/>
    <property type="evidence" value="ECO:0007669"/>
    <property type="project" value="UniProtKB-SubCell"/>
</dbReference>
<feature type="transmembrane region" description="Helical" evidence="6">
    <location>
        <begin position="16"/>
        <end position="34"/>
    </location>
</feature>
<keyword evidence="5 6" id="KW-0472">Membrane</keyword>
<dbReference type="AlphaFoldDB" id="A0A1M6XH87"/>
<evidence type="ECO:0000256" key="1">
    <source>
        <dbReference type="ARBA" id="ARBA00004651"/>
    </source>
</evidence>
<gene>
    <name evidence="8" type="ORF">SAMN05216463_12062</name>
</gene>
<dbReference type="Pfam" id="PF02706">
    <property type="entry name" value="Wzz"/>
    <property type="match status" value="1"/>
</dbReference>
<evidence type="ECO:0000313" key="8">
    <source>
        <dbReference type="EMBL" id="SHL05311.1"/>
    </source>
</evidence>
<evidence type="ECO:0000256" key="2">
    <source>
        <dbReference type="ARBA" id="ARBA00022475"/>
    </source>
</evidence>
<dbReference type="OrthoDB" id="9794577at2"/>
<proteinExistence type="predicted"/>
<evidence type="ECO:0000256" key="5">
    <source>
        <dbReference type="ARBA" id="ARBA00023136"/>
    </source>
</evidence>
<sequence length="514" mass="58144">MTIDSFFKACFAKWKWFVTSVVVIMLLAIIYLIVTPPKYTKKAQVLVKEENNMGAIMGQIGGLAELGGLIGIGGSQNVYNELYAMQSPWLLLNVVNQLHLDMSYTIKGIRNKELYAETLPITINFKNITDDDDVKMKVDLKKNGDLKLYKLKKNDDKYDDELTGHINQTLKSSIGDIEIKATPYFNRLKDDEVTITVKRTEPMAMVDFIKKKRLNVVVGSRDASIIDIKYKDVSRQRATDVINAMIAEYRKETREDQDLQSAASEKYVMERLARLEGELKTLDQRVADYKSKTMMPDLEVMAKVYAEGAKDISTAHMELSNQLYVAQSIRDYLKDESKKDQMLPALLIADNKGLADQLQAYNTLQLQRSKIIASSSKESPVVKDIDQQLSAMHDAVLIAAENAIKQLKVQIKSVAAKENEGKQLIASAPQKAIGGLSDERDWRVLNEVYVFLLQKREEFQMTKEMKTDIRVLTPPVGVKEQSSPVKKNVLFGAFLLGILIPACRIFVRERNAQK</sequence>
<dbReference type="InterPro" id="IPR003856">
    <property type="entry name" value="LPS_length_determ_N"/>
</dbReference>
<evidence type="ECO:0000256" key="4">
    <source>
        <dbReference type="ARBA" id="ARBA00022989"/>
    </source>
</evidence>
<feature type="domain" description="Polysaccharide chain length determinant N-terminal" evidence="7">
    <location>
        <begin position="7"/>
        <end position="97"/>
    </location>
</feature>
<keyword evidence="4 6" id="KW-1133">Transmembrane helix</keyword>
<comment type="subcellular location">
    <subcellularLocation>
        <location evidence="1">Cell membrane</location>
        <topology evidence="1">Multi-pass membrane protein</topology>
    </subcellularLocation>
</comment>